<evidence type="ECO:0000313" key="2">
    <source>
        <dbReference type="Proteomes" id="UP000241769"/>
    </source>
</evidence>
<reference evidence="1 2" key="1">
    <citation type="journal article" date="2018" name="Genome Biol. Evol.">
        <title>Multiple Roots of Fruiting Body Formation in Amoebozoa.</title>
        <authorList>
            <person name="Hillmann F."/>
            <person name="Forbes G."/>
            <person name="Novohradska S."/>
            <person name="Ferling I."/>
            <person name="Riege K."/>
            <person name="Groth M."/>
            <person name="Westermann M."/>
            <person name="Marz M."/>
            <person name="Spaller T."/>
            <person name="Winckler T."/>
            <person name="Schaap P."/>
            <person name="Glockner G."/>
        </authorList>
    </citation>
    <scope>NUCLEOTIDE SEQUENCE [LARGE SCALE GENOMIC DNA]</scope>
    <source>
        <strain evidence="1 2">Jena</strain>
    </source>
</reference>
<sequence length="238" mass="26646">MTEFEEVLGEVEGKVEGVRVSASKEREPSSRWTFTLVLRSSRSKEFRALMSNAGFSAPATNDLPARGIITRRNERDFTVLVDSAFEATRTQEHTHTRTRYLNNNTNMHSRLTTLLFVIAFASATTNTAVRLLGVDGGYPNILYNFFATEPATGLFEKELASYNNNLLWQSALMTISWRKQGKREFIVLCEEMFISTKHTTHKLLSMYNGGCNAPNRGVAAQIRDKAPKGSAVQQAANK</sequence>
<protein>
    <submittedName>
        <fullName evidence="1">Uncharacterized protein</fullName>
    </submittedName>
</protein>
<accession>A0A2P6MSZ1</accession>
<dbReference type="InParanoid" id="A0A2P6MSZ1"/>
<evidence type="ECO:0000313" key="1">
    <source>
        <dbReference type="EMBL" id="PRP74818.1"/>
    </source>
</evidence>
<dbReference type="EMBL" id="MDYQ01000440">
    <property type="protein sequence ID" value="PRP74818.1"/>
    <property type="molecule type" value="Genomic_DNA"/>
</dbReference>
<gene>
    <name evidence="1" type="ORF">PROFUN_15910</name>
</gene>
<proteinExistence type="predicted"/>
<name>A0A2P6MSZ1_9EUKA</name>
<dbReference type="Proteomes" id="UP000241769">
    <property type="component" value="Unassembled WGS sequence"/>
</dbReference>
<keyword evidence="2" id="KW-1185">Reference proteome</keyword>
<comment type="caution">
    <text evidence="1">The sequence shown here is derived from an EMBL/GenBank/DDBJ whole genome shotgun (WGS) entry which is preliminary data.</text>
</comment>
<dbReference type="AlphaFoldDB" id="A0A2P6MSZ1"/>
<organism evidence="1 2">
    <name type="scientific">Planoprotostelium fungivorum</name>
    <dbReference type="NCBI Taxonomy" id="1890364"/>
    <lineage>
        <taxon>Eukaryota</taxon>
        <taxon>Amoebozoa</taxon>
        <taxon>Evosea</taxon>
        <taxon>Variosea</taxon>
        <taxon>Cavosteliida</taxon>
        <taxon>Cavosteliaceae</taxon>
        <taxon>Planoprotostelium</taxon>
    </lineage>
</organism>